<proteinExistence type="predicted"/>
<reference evidence="2 3" key="1">
    <citation type="journal article" date="2015" name="Nature">
        <title>rRNA introns, odd ribosomes, and small enigmatic genomes across a large radiation of phyla.</title>
        <authorList>
            <person name="Brown C.T."/>
            <person name="Hug L.A."/>
            <person name="Thomas B.C."/>
            <person name="Sharon I."/>
            <person name="Castelle C.J."/>
            <person name="Singh A."/>
            <person name="Wilkins M.J."/>
            <person name="Williams K.H."/>
            <person name="Banfield J.F."/>
        </authorList>
    </citation>
    <scope>NUCLEOTIDE SEQUENCE [LARGE SCALE GENOMIC DNA]</scope>
</reference>
<evidence type="ECO:0008006" key="4">
    <source>
        <dbReference type="Google" id="ProtNLM"/>
    </source>
</evidence>
<sequence>MPQAITGDVTTGNIIHEWEVAEYERHERGTRWYVIMTLLGGLLVGYAIFTGNFLFALVIVLFAIIIFLQSHQDPHIVEFKITDLGIIISSRFYPYSELADFYLIYNPPAVKMLFIEPESSLRPRIRVPLLNLDPNEIRFTLRQYLSENLEKEEEPFSDKVAREWKLH</sequence>
<accession>A0A0G1YEC2</accession>
<evidence type="ECO:0000313" key="2">
    <source>
        <dbReference type="EMBL" id="KKW41550.1"/>
    </source>
</evidence>
<dbReference type="EMBL" id="LCRX01000016">
    <property type="protein sequence ID" value="KKW41550.1"/>
    <property type="molecule type" value="Genomic_DNA"/>
</dbReference>
<evidence type="ECO:0000313" key="3">
    <source>
        <dbReference type="Proteomes" id="UP000033870"/>
    </source>
</evidence>
<dbReference type="Proteomes" id="UP000033870">
    <property type="component" value="Unassembled WGS sequence"/>
</dbReference>
<keyword evidence="1" id="KW-0472">Membrane</keyword>
<feature type="transmembrane region" description="Helical" evidence="1">
    <location>
        <begin position="32"/>
        <end position="48"/>
    </location>
</feature>
<comment type="caution">
    <text evidence="2">The sequence shown here is derived from an EMBL/GenBank/DDBJ whole genome shotgun (WGS) entry which is preliminary data.</text>
</comment>
<name>A0A0G1YEC2_9BACT</name>
<keyword evidence="1" id="KW-1133">Transmembrane helix</keyword>
<dbReference type="AlphaFoldDB" id="A0A0G1YEC2"/>
<keyword evidence="1" id="KW-0812">Transmembrane</keyword>
<evidence type="ECO:0000256" key="1">
    <source>
        <dbReference type="SAM" id="Phobius"/>
    </source>
</evidence>
<protein>
    <recommendedName>
        <fullName evidence="4">DUF5673 domain-containing protein</fullName>
    </recommendedName>
</protein>
<organism evidence="2 3">
    <name type="scientific">Candidatus Magasanikbacteria bacterium GW2011_GWA2_56_11</name>
    <dbReference type="NCBI Taxonomy" id="1619044"/>
    <lineage>
        <taxon>Bacteria</taxon>
        <taxon>Candidatus Magasanikiibacteriota</taxon>
    </lineage>
</organism>
<gene>
    <name evidence="2" type="ORF">UY92_C0016G0005</name>
</gene>
<dbReference type="STRING" id="1619044.UY92_C0016G0005"/>